<comment type="caution">
    <text evidence="3">The sequence shown here is derived from an EMBL/GenBank/DDBJ whole genome shotgun (WGS) entry which is preliminary data.</text>
</comment>
<evidence type="ECO:0000313" key="4">
    <source>
        <dbReference type="Proteomes" id="UP000036513"/>
    </source>
</evidence>
<keyword evidence="4" id="KW-1185">Reference proteome</keyword>
<dbReference type="STRING" id="37916.MCHLDSM_00339"/>
<feature type="compositionally biased region" description="Gly residues" evidence="1">
    <location>
        <begin position="452"/>
        <end position="474"/>
    </location>
</feature>
<evidence type="ECO:0000256" key="1">
    <source>
        <dbReference type="SAM" id="MobiDB-lite"/>
    </source>
</evidence>
<feature type="transmembrane region" description="Helical" evidence="2">
    <location>
        <begin position="38"/>
        <end position="66"/>
    </location>
</feature>
<gene>
    <name evidence="3" type="ORF">MCHLDSM_00339</name>
</gene>
<accession>A0A0J6WP02</accession>
<feature type="compositionally biased region" description="Low complexity" evidence="1">
    <location>
        <begin position="412"/>
        <end position="436"/>
    </location>
</feature>
<protein>
    <submittedName>
        <fullName evidence="3">Uncharacterized protein</fullName>
    </submittedName>
</protein>
<dbReference type="Proteomes" id="UP000036513">
    <property type="component" value="Unassembled WGS sequence"/>
</dbReference>
<evidence type="ECO:0000313" key="3">
    <source>
        <dbReference type="EMBL" id="KMO83412.1"/>
    </source>
</evidence>
<keyword evidence="2" id="KW-0472">Membrane</keyword>
<dbReference type="PATRIC" id="fig|37916.4.peg.377"/>
<evidence type="ECO:0000256" key="2">
    <source>
        <dbReference type="SAM" id="Phobius"/>
    </source>
</evidence>
<feature type="region of interest" description="Disordered" evidence="1">
    <location>
        <begin position="369"/>
        <end position="474"/>
    </location>
</feature>
<dbReference type="AlphaFoldDB" id="A0A0J6WP02"/>
<dbReference type="RefSeq" id="WP_048468603.1">
    <property type="nucleotide sequence ID" value="NZ_JYNL01000004.1"/>
</dbReference>
<keyword evidence="2" id="KW-1133">Transmembrane helix</keyword>
<reference evidence="3 4" key="1">
    <citation type="journal article" date="2015" name="Genome Biol. Evol.">
        <title>Characterization of Three Mycobacterium spp. with Potential Use in Bioremediation by Genome Sequencing and Comparative Genomics.</title>
        <authorList>
            <person name="Das S."/>
            <person name="Pettersson B.M."/>
            <person name="Behra P.R."/>
            <person name="Ramesh M."/>
            <person name="Dasgupta S."/>
            <person name="Bhattacharya A."/>
            <person name="Kirsebom L.A."/>
        </authorList>
    </citation>
    <scope>NUCLEOTIDE SEQUENCE [LARGE SCALE GENOMIC DNA]</scope>
    <source>
        <strain evidence="3 4">DSM 43826</strain>
    </source>
</reference>
<keyword evidence="2" id="KW-0812">Transmembrane</keyword>
<dbReference type="EMBL" id="JYNL01000004">
    <property type="protein sequence ID" value="KMO83412.1"/>
    <property type="molecule type" value="Genomic_DNA"/>
</dbReference>
<proteinExistence type="predicted"/>
<name>A0A0J6WP02_9MYCO</name>
<feature type="compositionally biased region" description="Polar residues" evidence="1">
    <location>
        <begin position="369"/>
        <end position="381"/>
    </location>
</feature>
<organism evidence="3 4">
    <name type="scientific">Mycolicibacterium chlorophenolicum</name>
    <dbReference type="NCBI Taxonomy" id="37916"/>
    <lineage>
        <taxon>Bacteria</taxon>
        <taxon>Bacillati</taxon>
        <taxon>Actinomycetota</taxon>
        <taxon>Actinomycetes</taxon>
        <taxon>Mycobacteriales</taxon>
        <taxon>Mycobacteriaceae</taxon>
        <taxon>Mycolicibacterium</taxon>
    </lineage>
</organism>
<sequence length="474" mass="47981">MSETPRVRKSDPLTAIRKVVDHPELIGDHMSKGTRRGFLLFLVSGIAIQTWALIPTTVPAGIYVALPDMAKVTAVAGDSPRRGVATGPIDVRSFVSTESVEFKTFAGARVGLAPGPQMAANPGLFGALGEVPVKAKLQALLILLSSRFGDRDVSALIDKLRALLALPDSALVAVLGLPEMRDLSRMLDAASLGTVDLPRIKTEMGKIALTSAPETPYQVEIAVNGRPTASVDMRYVRSASAESLAASTPATAPAMAPAGFVNVEPGVSIVASAVTVSVMRAAEPVAAAPMLMTVAAPEVFAATLETVPAPTIAPAPVTIAPETFAPTTVIAAPETFTPPTMTAAPETFTPTIETFAPETFAPETLVPSVISTPEPTESAPSTVDYEAPGTATLDEDLSSEDTSVPRSEEPQGGQDNSSSSDSSSSNGADSTASSASGQGGAEAGGDASAGGRETGGGNDSSSGGDGSGGGSASP</sequence>